<sequence length="271" mass="31258">MPTLLETLTIAGMDPKAAEIYLILAEGGEMTMQEILKKTALSRATVYDILPILLAMDYVEYRKEGRVALYKPAHPSKLLALIDQKKRDTALLEEEMKETVRSITGMYNLALVKPGVRFFEGREGFREALYDTFTAKETIYTYIDLEAVQKYADDINREYVRKRREKNIGKRLLVPDTPGNRAYVDTLGPRLTDTRFLPKELKPFRTGMQIYENKISYLSLREKNIMAVIIEDPDIYGMHRNLFEFLWDIAGVQQKIPASGERTEEISVMNE</sequence>
<dbReference type="InterPro" id="IPR002831">
    <property type="entry name" value="Tscrpt_reg_TrmB_N"/>
</dbReference>
<dbReference type="SUPFAM" id="SSF46785">
    <property type="entry name" value="Winged helix' DNA-binding domain"/>
    <property type="match status" value="1"/>
</dbReference>
<evidence type="ECO:0000259" key="1">
    <source>
        <dbReference type="SMART" id="SM00418"/>
    </source>
</evidence>
<dbReference type="Proteomes" id="UP000177457">
    <property type="component" value="Unassembled WGS sequence"/>
</dbReference>
<dbReference type="AlphaFoldDB" id="A0A1F6MQC7"/>
<dbReference type="EMBL" id="MFQE01000009">
    <property type="protein sequence ID" value="OGH73875.1"/>
    <property type="molecule type" value="Genomic_DNA"/>
</dbReference>
<name>A0A1F6MQC7_9BACT</name>
<reference evidence="2 3" key="1">
    <citation type="journal article" date="2016" name="Nat. Commun.">
        <title>Thousands of microbial genomes shed light on interconnected biogeochemical processes in an aquifer system.</title>
        <authorList>
            <person name="Anantharaman K."/>
            <person name="Brown C.T."/>
            <person name="Hug L.A."/>
            <person name="Sharon I."/>
            <person name="Castelle C.J."/>
            <person name="Probst A.J."/>
            <person name="Thomas B.C."/>
            <person name="Singh A."/>
            <person name="Wilkins M.J."/>
            <person name="Karaoz U."/>
            <person name="Brodie E.L."/>
            <person name="Williams K.H."/>
            <person name="Hubbard S.S."/>
            <person name="Banfield J.F."/>
        </authorList>
    </citation>
    <scope>NUCLEOTIDE SEQUENCE [LARGE SCALE GENOMIC DNA]</scope>
</reference>
<dbReference type="SMART" id="SM00418">
    <property type="entry name" value="HTH_ARSR"/>
    <property type="match status" value="1"/>
</dbReference>
<evidence type="ECO:0000313" key="3">
    <source>
        <dbReference type="Proteomes" id="UP000177457"/>
    </source>
</evidence>
<dbReference type="CDD" id="cd00090">
    <property type="entry name" value="HTH_ARSR"/>
    <property type="match status" value="1"/>
</dbReference>
<dbReference type="InterPro" id="IPR051797">
    <property type="entry name" value="TrmB-like"/>
</dbReference>
<gene>
    <name evidence="2" type="ORF">A3C90_04595</name>
</gene>
<dbReference type="InterPro" id="IPR036390">
    <property type="entry name" value="WH_DNA-bd_sf"/>
</dbReference>
<dbReference type="PANTHER" id="PTHR34293">
    <property type="entry name" value="HTH-TYPE TRANSCRIPTIONAL REGULATOR TRMBL2"/>
    <property type="match status" value="1"/>
</dbReference>
<proteinExistence type="predicted"/>
<comment type="caution">
    <text evidence="2">The sequence shown here is derived from an EMBL/GenBank/DDBJ whole genome shotgun (WGS) entry which is preliminary data.</text>
</comment>
<feature type="domain" description="HTH arsR-type" evidence="1">
    <location>
        <begin position="11"/>
        <end position="87"/>
    </location>
</feature>
<protein>
    <recommendedName>
        <fullName evidence="1">HTH arsR-type domain-containing protein</fullName>
    </recommendedName>
</protein>
<dbReference type="GO" id="GO:0003700">
    <property type="term" value="F:DNA-binding transcription factor activity"/>
    <property type="evidence" value="ECO:0007669"/>
    <property type="project" value="InterPro"/>
</dbReference>
<dbReference type="Pfam" id="PF01978">
    <property type="entry name" value="TrmB"/>
    <property type="match status" value="1"/>
</dbReference>
<organism evidence="2 3">
    <name type="scientific">Candidatus Magasanikbacteria bacterium RIFCSPHIGHO2_02_FULL_51_14</name>
    <dbReference type="NCBI Taxonomy" id="1798683"/>
    <lineage>
        <taxon>Bacteria</taxon>
        <taxon>Candidatus Magasanikiibacteriota</taxon>
    </lineage>
</organism>
<dbReference type="InterPro" id="IPR011991">
    <property type="entry name" value="ArsR-like_HTH"/>
</dbReference>
<dbReference type="Gene3D" id="1.10.10.10">
    <property type="entry name" value="Winged helix-like DNA-binding domain superfamily/Winged helix DNA-binding domain"/>
    <property type="match status" value="1"/>
</dbReference>
<dbReference type="InterPro" id="IPR001845">
    <property type="entry name" value="HTH_ArsR_DNA-bd_dom"/>
</dbReference>
<dbReference type="PANTHER" id="PTHR34293:SF1">
    <property type="entry name" value="HTH-TYPE TRANSCRIPTIONAL REGULATOR TRMBL2"/>
    <property type="match status" value="1"/>
</dbReference>
<accession>A0A1F6MQC7</accession>
<dbReference type="InterPro" id="IPR036388">
    <property type="entry name" value="WH-like_DNA-bd_sf"/>
</dbReference>
<evidence type="ECO:0000313" key="2">
    <source>
        <dbReference type="EMBL" id="OGH73875.1"/>
    </source>
</evidence>